<accession>A0A518I5J6</accession>
<reference evidence="1 2" key="1">
    <citation type="submission" date="2019-03" db="EMBL/GenBank/DDBJ databases">
        <title>Deep-cultivation of Planctomycetes and their phenomic and genomic characterization uncovers novel biology.</title>
        <authorList>
            <person name="Wiegand S."/>
            <person name="Jogler M."/>
            <person name="Boedeker C."/>
            <person name="Pinto D."/>
            <person name="Vollmers J."/>
            <person name="Rivas-Marin E."/>
            <person name="Kohn T."/>
            <person name="Peeters S.H."/>
            <person name="Heuer A."/>
            <person name="Rast P."/>
            <person name="Oberbeckmann S."/>
            <person name="Bunk B."/>
            <person name="Jeske O."/>
            <person name="Meyerdierks A."/>
            <person name="Storesund J.E."/>
            <person name="Kallscheuer N."/>
            <person name="Luecker S."/>
            <person name="Lage O.M."/>
            <person name="Pohl T."/>
            <person name="Merkel B.J."/>
            <person name="Hornburger P."/>
            <person name="Mueller R.-W."/>
            <person name="Bruemmer F."/>
            <person name="Labrenz M."/>
            <person name="Spormann A.M."/>
            <person name="Op den Camp H."/>
            <person name="Overmann J."/>
            <person name="Amann R."/>
            <person name="Jetten M.S.M."/>
            <person name="Mascher T."/>
            <person name="Medema M.H."/>
            <person name="Devos D.P."/>
            <person name="Kaster A.-K."/>
            <person name="Ovreas L."/>
            <person name="Rohde M."/>
            <person name="Galperin M.Y."/>
            <person name="Jogler C."/>
        </authorList>
    </citation>
    <scope>NUCLEOTIDE SEQUENCE [LARGE SCALE GENOMIC DNA]</scope>
    <source>
        <strain evidence="1 2">Enr17</strain>
    </source>
</reference>
<dbReference type="AlphaFoldDB" id="A0A518I5J6"/>
<protein>
    <submittedName>
        <fullName evidence="1">Uncharacterized protein</fullName>
    </submittedName>
</protein>
<name>A0A518I5J6_9PLAN</name>
<organism evidence="1 2">
    <name type="scientific">Gimesia fumaroli</name>
    <dbReference type="NCBI Taxonomy" id="2527976"/>
    <lineage>
        <taxon>Bacteria</taxon>
        <taxon>Pseudomonadati</taxon>
        <taxon>Planctomycetota</taxon>
        <taxon>Planctomycetia</taxon>
        <taxon>Planctomycetales</taxon>
        <taxon>Planctomycetaceae</taxon>
        <taxon>Gimesia</taxon>
    </lineage>
</organism>
<evidence type="ECO:0000313" key="1">
    <source>
        <dbReference type="EMBL" id="QDV48318.1"/>
    </source>
</evidence>
<keyword evidence="2" id="KW-1185">Reference proteome</keyword>
<evidence type="ECO:0000313" key="2">
    <source>
        <dbReference type="Proteomes" id="UP000318313"/>
    </source>
</evidence>
<proteinExistence type="predicted"/>
<dbReference type="Proteomes" id="UP000318313">
    <property type="component" value="Chromosome"/>
</dbReference>
<dbReference type="EMBL" id="CP037452">
    <property type="protein sequence ID" value="QDV48318.1"/>
    <property type="molecule type" value="Genomic_DNA"/>
</dbReference>
<sequence length="201" mass="24099">MLLRIESMMNEINRIKVEAKKEVLSLLQRCFEVDRLFPELQRIFQLISSRLVWIDPFVITLQETKNNIDPCYYDPESQSDYSIVLQQASESKYLFREFNYWNLDDDVKENEEIVNQILSWSATRKPKNVREIMGLIKNGFWRFDTQTIPKLSAQCPADIQELISWDEKCVLTGTNMQNMDVITREQWKQVAERERWYNDEK</sequence>
<dbReference type="KEGG" id="gfm:Enr17x_03290"/>
<gene>
    <name evidence="1" type="ORF">Enr17x_03290</name>
</gene>